<dbReference type="InterPro" id="IPR045087">
    <property type="entry name" value="Cu-oxidase_fam"/>
</dbReference>
<evidence type="ECO:0000256" key="5">
    <source>
        <dbReference type="SAM" id="Phobius"/>
    </source>
</evidence>
<keyword evidence="5" id="KW-0812">Transmembrane</keyword>
<dbReference type="Proteomes" id="UP000094043">
    <property type="component" value="Chromosome 5"/>
</dbReference>
<proteinExistence type="inferred from homology"/>
<organism evidence="8 9">
    <name type="scientific">Cryptococcus depauperatus CBS 7841</name>
    <dbReference type="NCBI Taxonomy" id="1295531"/>
    <lineage>
        <taxon>Eukaryota</taxon>
        <taxon>Fungi</taxon>
        <taxon>Dikarya</taxon>
        <taxon>Basidiomycota</taxon>
        <taxon>Agaricomycotina</taxon>
        <taxon>Tremellomycetes</taxon>
        <taxon>Tremellales</taxon>
        <taxon>Cryptococcaceae</taxon>
        <taxon>Cryptococcus</taxon>
    </lineage>
</organism>
<dbReference type="RefSeq" id="XP_066069890.1">
    <property type="nucleotide sequence ID" value="XM_066213793.1"/>
</dbReference>
<dbReference type="GO" id="GO:0010106">
    <property type="term" value="P:cellular response to iron ion starvation"/>
    <property type="evidence" value="ECO:0007669"/>
    <property type="project" value="TreeGrafter"/>
</dbReference>
<keyword evidence="5" id="KW-0472">Membrane</keyword>
<evidence type="ECO:0000256" key="2">
    <source>
        <dbReference type="ARBA" id="ARBA00022723"/>
    </source>
</evidence>
<keyword evidence="9" id="KW-1185">Reference proteome</keyword>
<evidence type="ECO:0000256" key="1">
    <source>
        <dbReference type="ARBA" id="ARBA00010609"/>
    </source>
</evidence>
<dbReference type="InterPro" id="IPR044130">
    <property type="entry name" value="CuRO_2_Fet3-like"/>
</dbReference>
<reference evidence="8" key="2">
    <citation type="journal article" date="2022" name="Elife">
        <title>Obligate sexual reproduction of a homothallic fungus closely related to the Cryptococcus pathogenic species complex.</title>
        <authorList>
            <person name="Passer A.R."/>
            <person name="Clancey S.A."/>
            <person name="Shea T."/>
            <person name="David-Palma M."/>
            <person name="Averette A.F."/>
            <person name="Boekhout T."/>
            <person name="Porcel B.M."/>
            <person name="Nowrousian M."/>
            <person name="Cuomo C.A."/>
            <person name="Sun S."/>
            <person name="Heitman J."/>
            <person name="Coelho M.A."/>
        </authorList>
    </citation>
    <scope>NUCLEOTIDE SEQUENCE</scope>
    <source>
        <strain evidence="8">CBS 7841</strain>
    </source>
</reference>
<dbReference type="EMBL" id="CP143788">
    <property type="protein sequence ID" value="WVN89190.1"/>
    <property type="molecule type" value="Genomic_DNA"/>
</dbReference>
<dbReference type="AlphaFoldDB" id="A0AAJ8M279"/>
<feature type="domain" description="Plastocyanin-like" evidence="7">
    <location>
        <begin position="260"/>
        <end position="312"/>
    </location>
</feature>
<reference evidence="8" key="3">
    <citation type="submission" date="2024-01" db="EMBL/GenBank/DDBJ databases">
        <authorList>
            <person name="Coelho M.A."/>
            <person name="David-Palma M."/>
            <person name="Shea T."/>
            <person name="Sun S."/>
            <person name="Cuomo C.A."/>
            <person name="Heitman J."/>
        </authorList>
    </citation>
    <scope>NUCLEOTIDE SEQUENCE</scope>
    <source>
        <strain evidence="8">CBS 7841</strain>
    </source>
</reference>
<dbReference type="Gene3D" id="2.60.40.420">
    <property type="entry name" value="Cupredoxins - blue copper proteins"/>
    <property type="match status" value="2"/>
</dbReference>
<dbReference type="GeneID" id="91088616"/>
<dbReference type="InterPro" id="IPR011706">
    <property type="entry name" value="Cu-oxidase_C"/>
</dbReference>
<dbReference type="PROSITE" id="PS00079">
    <property type="entry name" value="MULTICOPPER_OXIDASE1"/>
    <property type="match status" value="1"/>
</dbReference>
<dbReference type="Pfam" id="PF00394">
    <property type="entry name" value="Cu-oxidase"/>
    <property type="match status" value="1"/>
</dbReference>
<feature type="transmembrane region" description="Helical" evidence="5">
    <location>
        <begin position="367"/>
        <end position="389"/>
    </location>
</feature>
<dbReference type="SUPFAM" id="SSF49503">
    <property type="entry name" value="Cupredoxins"/>
    <property type="match status" value="1"/>
</dbReference>
<protein>
    <recommendedName>
        <fullName evidence="10">Plastocyanin-like domain-containing protein</fullName>
    </recommendedName>
</protein>
<dbReference type="GO" id="GO:0004322">
    <property type="term" value="F:ferroxidase activity"/>
    <property type="evidence" value="ECO:0007669"/>
    <property type="project" value="TreeGrafter"/>
</dbReference>
<dbReference type="CDD" id="cd13877">
    <property type="entry name" value="CuRO_2_Fet3p_like"/>
    <property type="match status" value="1"/>
</dbReference>
<dbReference type="PROSITE" id="PS00080">
    <property type="entry name" value="MULTICOPPER_OXIDASE2"/>
    <property type="match status" value="1"/>
</dbReference>
<dbReference type="Pfam" id="PF07731">
    <property type="entry name" value="Cu-oxidase_2"/>
    <property type="match status" value="1"/>
</dbReference>
<reference evidence="8" key="1">
    <citation type="submission" date="2016-06" db="EMBL/GenBank/DDBJ databases">
        <authorList>
            <person name="Cuomo C."/>
            <person name="Litvintseva A."/>
            <person name="Heitman J."/>
            <person name="Chen Y."/>
            <person name="Sun S."/>
            <person name="Springer D."/>
            <person name="Dromer F."/>
            <person name="Young S."/>
            <person name="Zeng Q."/>
            <person name="Chapman S."/>
            <person name="Gujja S."/>
            <person name="Saif S."/>
            <person name="Birren B."/>
        </authorList>
    </citation>
    <scope>NUCLEOTIDE SEQUENCE</scope>
    <source>
        <strain evidence="8">CBS 7841</strain>
    </source>
</reference>
<evidence type="ECO:0008006" key="10">
    <source>
        <dbReference type="Google" id="ProtNLM"/>
    </source>
</evidence>
<evidence type="ECO:0000259" key="6">
    <source>
        <dbReference type="Pfam" id="PF00394"/>
    </source>
</evidence>
<dbReference type="GO" id="GO:0033215">
    <property type="term" value="P:reductive iron assimilation"/>
    <property type="evidence" value="ECO:0007669"/>
    <property type="project" value="TreeGrafter"/>
</dbReference>
<dbReference type="PANTHER" id="PTHR11709">
    <property type="entry name" value="MULTI-COPPER OXIDASE"/>
    <property type="match status" value="1"/>
</dbReference>
<keyword evidence="3" id="KW-0732">Signal</keyword>
<dbReference type="InterPro" id="IPR008972">
    <property type="entry name" value="Cupredoxin"/>
</dbReference>
<dbReference type="PANTHER" id="PTHR11709:SF361">
    <property type="entry name" value="IRON TRANSPORT MULTICOPPER OXIDASE FET3"/>
    <property type="match status" value="1"/>
</dbReference>
<name>A0AAJ8M279_9TREE</name>
<evidence type="ECO:0000259" key="7">
    <source>
        <dbReference type="Pfam" id="PF07731"/>
    </source>
</evidence>
<gene>
    <name evidence="8" type="ORF">L203_104406</name>
</gene>
<dbReference type="InterPro" id="IPR002355">
    <property type="entry name" value="Cu_oxidase_Cu_BS"/>
</dbReference>
<dbReference type="GO" id="GO:0005507">
    <property type="term" value="F:copper ion binding"/>
    <property type="evidence" value="ECO:0007669"/>
    <property type="project" value="InterPro"/>
</dbReference>
<feature type="domain" description="Plastocyanin-like" evidence="6">
    <location>
        <begin position="47"/>
        <end position="179"/>
    </location>
</feature>
<comment type="similarity">
    <text evidence="1">Belongs to the multicopper oxidase family.</text>
</comment>
<dbReference type="InterPro" id="IPR001117">
    <property type="entry name" value="Cu-oxidase_2nd"/>
</dbReference>
<accession>A0AAJ8M279</accession>
<evidence type="ECO:0000313" key="9">
    <source>
        <dbReference type="Proteomes" id="UP000094043"/>
    </source>
</evidence>
<evidence type="ECO:0000256" key="4">
    <source>
        <dbReference type="ARBA" id="ARBA00023002"/>
    </source>
</evidence>
<keyword evidence="2" id="KW-0479">Metal-binding</keyword>
<keyword evidence="4" id="KW-0560">Oxidoreductase</keyword>
<keyword evidence="5" id="KW-1133">Transmembrane helix</keyword>
<sequence length="475" mass="51717">MDSGRPSSSILGTVQAGTTLSPGTRNLSSSWLTGTSALSLPAHARRYHEEYPVLERRDFLNWVNPTGAEPVPDSAVIYGAWKNGTTFSTPSEISAGTGVSDHASLLFTPGKSYRIHMVNMGGLAMFWVALQDHQVYIIEADGVEVEPLPVDAATFSVAQRYSLWVQAKDTGDRNYALYDTVPPLLVLNNTVQVVYNASALAATAWIPSNIPTFNDTQLVPLHALPLLQPDVKITLNAYFESFDVTSDDPVINPVAIDEGQKNPARRDTVVIPGGGSATLRWRADNPGAWMFHCHIDWHLSSGLAAVLVEAPERFAEEKANVPERIYDHCRAWKMGTEGNVVGTYSVSDFDGQPWGPFPLKMGWTRRAIGALAGCILTALIGMATIGWYASGELDEEEMEAEVRWAVNKGLRRGTYSLVSWQLYDGFHCLVSTFGSQRHGSLNRTGGCGAPGSYWDNGFVGREETVGQNASGGNDY</sequence>
<evidence type="ECO:0000256" key="3">
    <source>
        <dbReference type="ARBA" id="ARBA00022729"/>
    </source>
</evidence>
<evidence type="ECO:0000313" key="8">
    <source>
        <dbReference type="EMBL" id="WVN89190.1"/>
    </source>
</evidence>
<dbReference type="InterPro" id="IPR033138">
    <property type="entry name" value="Cu_oxidase_CS"/>
</dbReference>
<dbReference type="GO" id="GO:0033573">
    <property type="term" value="C:high-affinity iron permease complex"/>
    <property type="evidence" value="ECO:0007669"/>
    <property type="project" value="TreeGrafter"/>
</dbReference>
<dbReference type="KEGG" id="cdep:91088616"/>